<keyword evidence="3 6" id="KW-0479">Metal-binding</keyword>
<dbReference type="AlphaFoldDB" id="A0AAV5EX60"/>
<evidence type="ECO:0000256" key="5">
    <source>
        <dbReference type="ARBA" id="ARBA00023136"/>
    </source>
</evidence>
<comment type="similarity">
    <text evidence="7">Belongs to the cytochrome P450 family.</text>
</comment>
<name>A0AAV5EX60_ELECO</name>
<feature type="transmembrane region" description="Helical" evidence="8">
    <location>
        <begin position="6"/>
        <end position="25"/>
    </location>
</feature>
<dbReference type="GO" id="GO:0005506">
    <property type="term" value="F:iron ion binding"/>
    <property type="evidence" value="ECO:0007669"/>
    <property type="project" value="InterPro"/>
</dbReference>
<dbReference type="Proteomes" id="UP001054889">
    <property type="component" value="Unassembled WGS sequence"/>
</dbReference>
<dbReference type="GO" id="GO:0020037">
    <property type="term" value="F:heme binding"/>
    <property type="evidence" value="ECO:0007669"/>
    <property type="project" value="InterPro"/>
</dbReference>
<proteinExistence type="inferred from homology"/>
<reference evidence="9" key="1">
    <citation type="journal article" date="2018" name="DNA Res.">
        <title>Multiple hybrid de novo genome assembly of finger millet, an orphan allotetraploid crop.</title>
        <authorList>
            <person name="Hatakeyama M."/>
            <person name="Aluri S."/>
            <person name="Balachadran M.T."/>
            <person name="Sivarajan S.R."/>
            <person name="Patrignani A."/>
            <person name="Gruter S."/>
            <person name="Poveda L."/>
            <person name="Shimizu-Inatsugi R."/>
            <person name="Baeten J."/>
            <person name="Francoijs K.J."/>
            <person name="Nataraja K.N."/>
            <person name="Reddy Y.A.N."/>
            <person name="Phadnis S."/>
            <person name="Ravikumar R.L."/>
            <person name="Schlapbach R."/>
            <person name="Sreeman S.M."/>
            <person name="Shimizu K.K."/>
        </authorList>
    </citation>
    <scope>NUCLEOTIDE SEQUENCE</scope>
</reference>
<keyword evidence="2 8" id="KW-0812">Transmembrane</keyword>
<feature type="transmembrane region" description="Helical" evidence="8">
    <location>
        <begin position="32"/>
        <end position="54"/>
    </location>
</feature>
<dbReference type="InterPro" id="IPR017972">
    <property type="entry name" value="Cyt_P450_CS"/>
</dbReference>
<dbReference type="CDD" id="cd11075">
    <property type="entry name" value="CYP77_89"/>
    <property type="match status" value="1"/>
</dbReference>
<dbReference type="PANTHER" id="PTHR24298">
    <property type="entry name" value="FLAVONOID 3'-MONOOXYGENASE-RELATED"/>
    <property type="match status" value="1"/>
</dbReference>
<sequence>MEDWLYYFFSITLCLTLSLLLSSLWRAGGKTFLPPGPTSLTAFGPLLLLAWTSVNIESVVRVARSWYGPVFTLYLLPSFPVVFVADRAVAHRVLVQRGSAFADRPPANLATRIFSSDQHNITSAGYGPLWRTLRRNLTGKALHPSSIPRYAAARRRAASGLVDGIAQKMRDEGVVVIEGLLHEAVFHVLTCMCFGQGLDDGAIAAVTELQREFLKVVVGFQVFGSSPKVTKLLFWRRYQRMLSMRRRQEELFIPLIRACRARRDAEGESFAMDCYVDSLLGLRIPEEDGSSRNLTDGEIVALCTEFLSGPVDSTVNVLQWAMANLVARPEIQVKLRAEIRNVAAGQVHSRSKRPYPVLRAPALCGVWGRVSAAGLTPACAMRGDRGSNPGPVREEHLPRMPYLRAVVLESLRRHPPARFILPHAAAGEDGEKLDGFIVPREVSVNFTLGDMAMDGAVWPEPERFRPERFLPGGEGEDLDLTGGREIKMMPFGAGRRMCPGIDVSLLHVNLLVATMVSSFEWSEVPGEPVDFTDTLELTMVMKRPLRAKVVPCC</sequence>
<evidence type="ECO:0000256" key="3">
    <source>
        <dbReference type="ARBA" id="ARBA00022723"/>
    </source>
</evidence>
<dbReference type="PRINTS" id="PR00463">
    <property type="entry name" value="EP450I"/>
</dbReference>
<feature type="transmembrane region" description="Helical" evidence="8">
    <location>
        <begin position="66"/>
        <end position="85"/>
    </location>
</feature>
<keyword evidence="10" id="KW-1185">Reference proteome</keyword>
<keyword evidence="6 7" id="KW-0408">Iron</keyword>
<protein>
    <submittedName>
        <fullName evidence="9">Uncharacterized protein</fullName>
    </submittedName>
</protein>
<dbReference type="InterPro" id="IPR002401">
    <property type="entry name" value="Cyt_P450_E_grp-I"/>
</dbReference>
<evidence type="ECO:0000256" key="1">
    <source>
        <dbReference type="ARBA" id="ARBA00004167"/>
    </source>
</evidence>
<evidence type="ECO:0000256" key="2">
    <source>
        <dbReference type="ARBA" id="ARBA00022692"/>
    </source>
</evidence>
<comment type="subcellular location">
    <subcellularLocation>
        <location evidence="1">Membrane</location>
        <topology evidence="1">Single-pass membrane protein</topology>
    </subcellularLocation>
</comment>
<comment type="caution">
    <text evidence="9">The sequence shown here is derived from an EMBL/GenBank/DDBJ whole genome shotgun (WGS) entry which is preliminary data.</text>
</comment>
<feature type="binding site" description="axial binding residue" evidence="6">
    <location>
        <position position="498"/>
    </location>
    <ligand>
        <name>heme</name>
        <dbReference type="ChEBI" id="CHEBI:30413"/>
    </ligand>
    <ligandPart>
        <name>Fe</name>
        <dbReference type="ChEBI" id="CHEBI:18248"/>
    </ligandPart>
</feature>
<keyword evidence="5 8" id="KW-0472">Membrane</keyword>
<dbReference type="PROSITE" id="PS00086">
    <property type="entry name" value="CYTOCHROME_P450"/>
    <property type="match status" value="1"/>
</dbReference>
<dbReference type="Pfam" id="PF00067">
    <property type="entry name" value="p450"/>
    <property type="match status" value="2"/>
</dbReference>
<comment type="cofactor">
    <cofactor evidence="6">
        <name>heme</name>
        <dbReference type="ChEBI" id="CHEBI:30413"/>
    </cofactor>
</comment>
<evidence type="ECO:0000256" key="4">
    <source>
        <dbReference type="ARBA" id="ARBA00022989"/>
    </source>
</evidence>
<accession>A0AAV5EX60</accession>
<evidence type="ECO:0000313" key="10">
    <source>
        <dbReference type="Proteomes" id="UP001054889"/>
    </source>
</evidence>
<evidence type="ECO:0000256" key="7">
    <source>
        <dbReference type="RuleBase" id="RU000461"/>
    </source>
</evidence>
<dbReference type="InterPro" id="IPR001128">
    <property type="entry name" value="Cyt_P450"/>
</dbReference>
<dbReference type="Gene3D" id="1.10.630.10">
    <property type="entry name" value="Cytochrome P450"/>
    <property type="match status" value="1"/>
</dbReference>
<dbReference type="InterPro" id="IPR036396">
    <property type="entry name" value="Cyt_P450_sf"/>
</dbReference>
<keyword evidence="7" id="KW-0560">Oxidoreductase</keyword>
<dbReference type="PRINTS" id="PR00385">
    <property type="entry name" value="P450"/>
</dbReference>
<dbReference type="SUPFAM" id="SSF48264">
    <property type="entry name" value="Cytochrome P450"/>
    <property type="match status" value="1"/>
</dbReference>
<keyword evidence="4 8" id="KW-1133">Transmembrane helix</keyword>
<dbReference type="InterPro" id="IPR051103">
    <property type="entry name" value="Plant_metabolite_P450s"/>
</dbReference>
<gene>
    <name evidence="9" type="primary">gb15446</name>
    <name evidence="9" type="ORF">PR202_gb15446</name>
</gene>
<keyword evidence="6 7" id="KW-0349">Heme</keyword>
<evidence type="ECO:0000256" key="6">
    <source>
        <dbReference type="PIRSR" id="PIRSR602401-1"/>
    </source>
</evidence>
<dbReference type="EMBL" id="BQKI01000079">
    <property type="protein sequence ID" value="GJN27422.1"/>
    <property type="molecule type" value="Genomic_DNA"/>
</dbReference>
<evidence type="ECO:0000313" key="9">
    <source>
        <dbReference type="EMBL" id="GJN27422.1"/>
    </source>
</evidence>
<keyword evidence="7" id="KW-0503">Monooxygenase</keyword>
<organism evidence="9 10">
    <name type="scientific">Eleusine coracana subsp. coracana</name>
    <dbReference type="NCBI Taxonomy" id="191504"/>
    <lineage>
        <taxon>Eukaryota</taxon>
        <taxon>Viridiplantae</taxon>
        <taxon>Streptophyta</taxon>
        <taxon>Embryophyta</taxon>
        <taxon>Tracheophyta</taxon>
        <taxon>Spermatophyta</taxon>
        <taxon>Magnoliopsida</taxon>
        <taxon>Liliopsida</taxon>
        <taxon>Poales</taxon>
        <taxon>Poaceae</taxon>
        <taxon>PACMAD clade</taxon>
        <taxon>Chloridoideae</taxon>
        <taxon>Cynodonteae</taxon>
        <taxon>Eleusininae</taxon>
        <taxon>Eleusine</taxon>
    </lineage>
</organism>
<dbReference type="PANTHER" id="PTHR24298:SF851">
    <property type="entry name" value="CYTOCHROME P450 FAMILY 87 SUBFAMILY A POLYPEPTIDE 6"/>
    <property type="match status" value="1"/>
</dbReference>
<reference evidence="9" key="2">
    <citation type="submission" date="2021-12" db="EMBL/GenBank/DDBJ databases">
        <title>Resequencing data analysis of finger millet.</title>
        <authorList>
            <person name="Hatakeyama M."/>
            <person name="Aluri S."/>
            <person name="Balachadran M.T."/>
            <person name="Sivarajan S.R."/>
            <person name="Poveda L."/>
            <person name="Shimizu-Inatsugi R."/>
            <person name="Schlapbach R."/>
            <person name="Sreeman S.M."/>
            <person name="Shimizu K.K."/>
        </authorList>
    </citation>
    <scope>NUCLEOTIDE SEQUENCE</scope>
</reference>
<dbReference type="GO" id="GO:0016020">
    <property type="term" value="C:membrane"/>
    <property type="evidence" value="ECO:0007669"/>
    <property type="project" value="UniProtKB-SubCell"/>
</dbReference>
<dbReference type="GO" id="GO:0016709">
    <property type="term" value="F:oxidoreductase activity, acting on paired donors, with incorporation or reduction of molecular oxygen, NAD(P)H as one donor, and incorporation of one atom of oxygen"/>
    <property type="evidence" value="ECO:0007669"/>
    <property type="project" value="TreeGrafter"/>
</dbReference>
<evidence type="ECO:0000256" key="8">
    <source>
        <dbReference type="SAM" id="Phobius"/>
    </source>
</evidence>